<evidence type="ECO:0000313" key="2">
    <source>
        <dbReference type="EMBL" id="SEU03056.1"/>
    </source>
</evidence>
<sequence length="465" mass="51501">MAVDTPSEYYAENRNRWRKCRDFVEGSDRVKDGGELYVPRPSGLNDKEFRDYIQRGAFFNASQRTVDSLVGLVMAKPPVVEMGAGLAALADYIDGAGSTAEDFARDAVFDVLVTGGGCAVVDRPETPRGVTTRRQEQEMGLRPYASWYPVENVLEWRYGQINGKRELVWLKLSETWEETVDEWTVKARPQVRVFDMVEGAARCRVFRQQADGWAVYSETFLRRSNGTPFPYVPAVMFGPVKNEPEKSPILDLIEVNRSHWQNSVDLEHGLHFTGLPTAYVSGHAFGDDEVVKLGSKTLFAFDEVGAKLEFASFGSEGLAGLEKALDRKEQQMAALGARMLMPEGSQAESGEALAIRRGGENSALGKLADSVSRCMELTLETMGEWEGISDSVSFRLNTDYLPTAMTAQELTAAIAAVDRGYMSQQEFFELLKAGGQVRDDKTYEEHAEEVAGFADRPIDGDGDEG</sequence>
<accession>A0A1I0J004</accession>
<evidence type="ECO:0000259" key="1">
    <source>
        <dbReference type="Pfam" id="PF13264"/>
    </source>
</evidence>
<feature type="domain" description="DUF4055" evidence="1">
    <location>
        <begin position="248"/>
        <end position="385"/>
    </location>
</feature>
<protein>
    <recommendedName>
        <fullName evidence="1">DUF4055 domain-containing protein</fullName>
    </recommendedName>
</protein>
<gene>
    <name evidence="2" type="ORF">SAMN04489858_12051</name>
</gene>
<dbReference type="STRING" id="364199.SAMN04489858_12051"/>
<keyword evidence="3" id="KW-1185">Reference proteome</keyword>
<organism evidence="2 3">
    <name type="scientific">Paracoccus homiensis</name>
    <dbReference type="NCBI Taxonomy" id="364199"/>
    <lineage>
        <taxon>Bacteria</taxon>
        <taxon>Pseudomonadati</taxon>
        <taxon>Pseudomonadota</taxon>
        <taxon>Alphaproteobacteria</taxon>
        <taxon>Rhodobacterales</taxon>
        <taxon>Paracoccaceae</taxon>
        <taxon>Paracoccus</taxon>
    </lineage>
</organism>
<dbReference type="OrthoDB" id="975664at2"/>
<dbReference type="RefSeq" id="WP_090737700.1">
    <property type="nucleotide sequence ID" value="NZ_FOHO01000020.1"/>
</dbReference>
<dbReference type="Pfam" id="PF13264">
    <property type="entry name" value="DUF4055"/>
    <property type="match status" value="1"/>
</dbReference>
<proteinExistence type="predicted"/>
<name>A0A1I0J004_9RHOB</name>
<dbReference type="Proteomes" id="UP000199180">
    <property type="component" value="Unassembled WGS sequence"/>
</dbReference>
<dbReference type="AlphaFoldDB" id="A0A1I0J004"/>
<dbReference type="EMBL" id="FOHO01000020">
    <property type="protein sequence ID" value="SEU03056.1"/>
    <property type="molecule type" value="Genomic_DNA"/>
</dbReference>
<dbReference type="InterPro" id="IPR025129">
    <property type="entry name" value="DUF4055"/>
</dbReference>
<reference evidence="2 3" key="1">
    <citation type="submission" date="2016-10" db="EMBL/GenBank/DDBJ databases">
        <authorList>
            <person name="de Groot N.N."/>
        </authorList>
    </citation>
    <scope>NUCLEOTIDE SEQUENCE [LARGE SCALE GENOMIC DNA]</scope>
    <source>
        <strain evidence="2 3">DSM 17862</strain>
    </source>
</reference>
<evidence type="ECO:0000313" key="3">
    <source>
        <dbReference type="Proteomes" id="UP000199180"/>
    </source>
</evidence>